<feature type="non-terminal residue" evidence="1">
    <location>
        <position position="1"/>
    </location>
</feature>
<name>A0A382EC36_9ZZZZ</name>
<evidence type="ECO:0008006" key="2">
    <source>
        <dbReference type="Google" id="ProtNLM"/>
    </source>
</evidence>
<proteinExistence type="predicted"/>
<dbReference type="EMBL" id="UINC01043763">
    <property type="protein sequence ID" value="SVB48248.1"/>
    <property type="molecule type" value="Genomic_DNA"/>
</dbReference>
<dbReference type="Gene3D" id="3.40.630.10">
    <property type="entry name" value="Zn peptidases"/>
    <property type="match status" value="1"/>
</dbReference>
<organism evidence="1">
    <name type="scientific">marine metagenome</name>
    <dbReference type="NCBI Taxonomy" id="408172"/>
    <lineage>
        <taxon>unclassified sequences</taxon>
        <taxon>metagenomes</taxon>
        <taxon>ecological metagenomes</taxon>
    </lineage>
</organism>
<evidence type="ECO:0000313" key="1">
    <source>
        <dbReference type="EMBL" id="SVB48248.1"/>
    </source>
</evidence>
<protein>
    <recommendedName>
        <fullName evidence="2">Peptidase M20 dimerisation domain-containing protein</fullName>
    </recommendedName>
</protein>
<gene>
    <name evidence="1" type="ORF">METZ01_LOCUS201102</name>
</gene>
<accession>A0A382EC36</accession>
<dbReference type="SUPFAM" id="SSF53187">
    <property type="entry name" value="Zn-dependent exopeptidases"/>
    <property type="match status" value="1"/>
</dbReference>
<sequence>KPAMTPNMAGTGPMFDFGDTLGIPIATSGIDHPSHKIHAPNENITKEDFLLGAKHAALIIDRFAKDWS</sequence>
<reference evidence="1" key="1">
    <citation type="submission" date="2018-05" db="EMBL/GenBank/DDBJ databases">
        <authorList>
            <person name="Lanie J.A."/>
            <person name="Ng W.-L."/>
            <person name="Kazmierczak K.M."/>
            <person name="Andrzejewski T.M."/>
            <person name="Davidsen T.M."/>
            <person name="Wayne K.J."/>
            <person name="Tettelin H."/>
            <person name="Glass J.I."/>
            <person name="Rusch D."/>
            <person name="Podicherti R."/>
            <person name="Tsui H.-C.T."/>
            <person name="Winkler M.E."/>
        </authorList>
    </citation>
    <scope>NUCLEOTIDE SEQUENCE</scope>
</reference>
<dbReference type="AlphaFoldDB" id="A0A382EC36"/>